<proteinExistence type="predicted"/>
<reference evidence="1" key="1">
    <citation type="submission" date="2019-11" db="EMBL/GenBank/DDBJ databases">
        <title>Nori genome reveals adaptations in red seaweeds to the harsh intertidal environment.</title>
        <authorList>
            <person name="Wang D."/>
            <person name="Mao Y."/>
        </authorList>
    </citation>
    <scope>NUCLEOTIDE SEQUENCE</scope>
    <source>
        <tissue evidence="1">Gametophyte</tissue>
    </source>
</reference>
<dbReference type="EMBL" id="CM020618">
    <property type="protein sequence ID" value="KAK1862611.1"/>
    <property type="molecule type" value="Genomic_DNA"/>
</dbReference>
<keyword evidence="2" id="KW-1185">Reference proteome</keyword>
<evidence type="ECO:0000313" key="1">
    <source>
        <dbReference type="EMBL" id="KAK1862611.1"/>
    </source>
</evidence>
<name>A0ACC3BYP8_PYRYE</name>
<accession>A0ACC3BYP8</accession>
<comment type="caution">
    <text evidence="1">The sequence shown here is derived from an EMBL/GenBank/DDBJ whole genome shotgun (WGS) entry which is preliminary data.</text>
</comment>
<evidence type="ECO:0000313" key="2">
    <source>
        <dbReference type="Proteomes" id="UP000798662"/>
    </source>
</evidence>
<protein>
    <submittedName>
        <fullName evidence="1">Uncharacterized protein</fullName>
    </submittedName>
</protein>
<dbReference type="Proteomes" id="UP000798662">
    <property type="component" value="Chromosome 1"/>
</dbReference>
<sequence length="174" mass="18101">MKSAAHIFLAACIAAALLLCASAAAVTDSPTAAEPTVHTNRRRGGCRHAGGPIRRIDVGASFSSAVVYNGVVTTSGLIAESAFNASTTPDIRAQVEEVLRKTDAVLREAGTSKARLLTANVWLADISDFGVMNKAWQAWIASDGGAGVPVRATVESRLVAPMFRVEIQVSAALP</sequence>
<organism evidence="1 2">
    <name type="scientific">Pyropia yezoensis</name>
    <name type="common">Susabi-nori</name>
    <name type="synonym">Porphyra yezoensis</name>
    <dbReference type="NCBI Taxonomy" id="2788"/>
    <lineage>
        <taxon>Eukaryota</taxon>
        <taxon>Rhodophyta</taxon>
        <taxon>Bangiophyceae</taxon>
        <taxon>Bangiales</taxon>
        <taxon>Bangiaceae</taxon>
        <taxon>Pyropia</taxon>
    </lineage>
</organism>
<gene>
    <name evidence="1" type="ORF">I4F81_005179</name>
</gene>